<name>A0A6M2E1V5_XENCH</name>
<protein>
    <submittedName>
        <fullName evidence="1">Putative secreted protein</fullName>
    </submittedName>
</protein>
<evidence type="ECO:0000313" key="1">
    <source>
        <dbReference type="EMBL" id="NOV51311.1"/>
    </source>
</evidence>
<sequence length="105" mass="11045">MVGLWSELRICFVVGCPAKCIPLVYHTIAVSGCGAISGGSIGMVEGTVAASAVDHSEQLLPIRVCTAAVPCRMLCIDVTSYRHSVAHSQQVGKVPFTELTTRDIG</sequence>
<reference evidence="1" key="1">
    <citation type="submission" date="2020-03" db="EMBL/GenBank/DDBJ databases">
        <title>Transcriptomic Profiling of the Digestive Tract of the Rat Flea, Xenopsylla cheopis, Following Blood Feeding and Infection with Yersinia pestis.</title>
        <authorList>
            <person name="Bland D.M."/>
            <person name="Martens C.A."/>
            <person name="Virtaneva K."/>
            <person name="Kanakabandi K."/>
            <person name="Long D."/>
            <person name="Rosenke R."/>
            <person name="Saturday G.A."/>
            <person name="Hoyt F.H."/>
            <person name="Bruno D.P."/>
            <person name="Ribeiro J.M.C."/>
            <person name="Hinnebusch J."/>
        </authorList>
    </citation>
    <scope>NUCLEOTIDE SEQUENCE</scope>
</reference>
<organism evidence="1">
    <name type="scientific">Xenopsylla cheopis</name>
    <name type="common">Oriental rat flea</name>
    <name type="synonym">Pulex cheopis</name>
    <dbReference type="NCBI Taxonomy" id="163159"/>
    <lineage>
        <taxon>Eukaryota</taxon>
        <taxon>Metazoa</taxon>
        <taxon>Ecdysozoa</taxon>
        <taxon>Arthropoda</taxon>
        <taxon>Hexapoda</taxon>
        <taxon>Insecta</taxon>
        <taxon>Pterygota</taxon>
        <taxon>Neoptera</taxon>
        <taxon>Endopterygota</taxon>
        <taxon>Siphonaptera</taxon>
        <taxon>Pulicidae</taxon>
        <taxon>Xenopsyllinae</taxon>
        <taxon>Xenopsylla</taxon>
    </lineage>
</organism>
<proteinExistence type="predicted"/>
<dbReference type="AlphaFoldDB" id="A0A6M2E1V5"/>
<dbReference type="EMBL" id="GIIL01007585">
    <property type="protein sequence ID" value="NOV51311.1"/>
    <property type="molecule type" value="Transcribed_RNA"/>
</dbReference>
<accession>A0A6M2E1V5</accession>